<name>A0A9D4KIP5_DREPO</name>
<dbReference type="Proteomes" id="UP000828390">
    <property type="component" value="Unassembled WGS sequence"/>
</dbReference>
<accession>A0A9D4KIP5</accession>
<dbReference type="AlphaFoldDB" id="A0A9D4KIP5"/>
<organism evidence="1 2">
    <name type="scientific">Dreissena polymorpha</name>
    <name type="common">Zebra mussel</name>
    <name type="synonym">Mytilus polymorpha</name>
    <dbReference type="NCBI Taxonomy" id="45954"/>
    <lineage>
        <taxon>Eukaryota</taxon>
        <taxon>Metazoa</taxon>
        <taxon>Spiralia</taxon>
        <taxon>Lophotrochozoa</taxon>
        <taxon>Mollusca</taxon>
        <taxon>Bivalvia</taxon>
        <taxon>Autobranchia</taxon>
        <taxon>Heteroconchia</taxon>
        <taxon>Euheterodonta</taxon>
        <taxon>Imparidentia</taxon>
        <taxon>Neoheterodontei</taxon>
        <taxon>Myida</taxon>
        <taxon>Dreissenoidea</taxon>
        <taxon>Dreissenidae</taxon>
        <taxon>Dreissena</taxon>
    </lineage>
</organism>
<protein>
    <submittedName>
        <fullName evidence="1">Uncharacterized protein</fullName>
    </submittedName>
</protein>
<proteinExistence type="predicted"/>
<reference evidence="1" key="2">
    <citation type="submission" date="2020-11" db="EMBL/GenBank/DDBJ databases">
        <authorList>
            <person name="McCartney M.A."/>
            <person name="Auch B."/>
            <person name="Kono T."/>
            <person name="Mallez S."/>
            <person name="Becker A."/>
            <person name="Gohl D.M."/>
            <person name="Silverstein K.A.T."/>
            <person name="Koren S."/>
            <person name="Bechman K.B."/>
            <person name="Herman A."/>
            <person name="Abrahante J.E."/>
            <person name="Garbe J."/>
        </authorList>
    </citation>
    <scope>NUCLEOTIDE SEQUENCE</scope>
    <source>
        <strain evidence="1">Duluth1</strain>
        <tissue evidence="1">Whole animal</tissue>
    </source>
</reference>
<dbReference type="EMBL" id="JAIWYP010000004">
    <property type="protein sequence ID" value="KAH3840725.1"/>
    <property type="molecule type" value="Genomic_DNA"/>
</dbReference>
<reference evidence="1" key="1">
    <citation type="journal article" date="2019" name="bioRxiv">
        <title>The Genome of the Zebra Mussel, Dreissena polymorpha: A Resource for Invasive Species Research.</title>
        <authorList>
            <person name="McCartney M.A."/>
            <person name="Auch B."/>
            <person name="Kono T."/>
            <person name="Mallez S."/>
            <person name="Zhang Y."/>
            <person name="Obille A."/>
            <person name="Becker A."/>
            <person name="Abrahante J.E."/>
            <person name="Garbe J."/>
            <person name="Badalamenti J.P."/>
            <person name="Herman A."/>
            <person name="Mangelson H."/>
            <person name="Liachko I."/>
            <person name="Sullivan S."/>
            <person name="Sone E.D."/>
            <person name="Koren S."/>
            <person name="Silverstein K.A.T."/>
            <person name="Beckman K.B."/>
            <person name="Gohl D.M."/>
        </authorList>
    </citation>
    <scope>NUCLEOTIDE SEQUENCE</scope>
    <source>
        <strain evidence="1">Duluth1</strain>
        <tissue evidence="1">Whole animal</tissue>
    </source>
</reference>
<sequence>MERRDTYLRRERMMTIAGQLVGTNWEHFHFGSQSKGTTTPGINSDIDLLQSAKRVNIMTDWRDWEAGMDNLLMLHDDITPPQQYLLKVISKYTPGPVTSIYDERCVRKDSGQILLSSERVKQETEHDISH</sequence>
<gene>
    <name evidence="1" type="ORF">DPMN_114181</name>
</gene>
<keyword evidence="2" id="KW-1185">Reference proteome</keyword>
<comment type="caution">
    <text evidence="1">The sequence shown here is derived from an EMBL/GenBank/DDBJ whole genome shotgun (WGS) entry which is preliminary data.</text>
</comment>
<evidence type="ECO:0000313" key="1">
    <source>
        <dbReference type="EMBL" id="KAH3840725.1"/>
    </source>
</evidence>
<evidence type="ECO:0000313" key="2">
    <source>
        <dbReference type="Proteomes" id="UP000828390"/>
    </source>
</evidence>